<dbReference type="SUPFAM" id="SSF46785">
    <property type="entry name" value="Winged helix' DNA-binding domain"/>
    <property type="match status" value="1"/>
</dbReference>
<organism evidence="2 3">
    <name type="scientific">Adlercreutzia shanghongiae</name>
    <dbReference type="NCBI Taxonomy" id="3111773"/>
    <lineage>
        <taxon>Bacteria</taxon>
        <taxon>Bacillati</taxon>
        <taxon>Actinomycetota</taxon>
        <taxon>Coriobacteriia</taxon>
        <taxon>Eggerthellales</taxon>
        <taxon>Eggerthellaceae</taxon>
        <taxon>Adlercreutzia</taxon>
    </lineage>
</organism>
<dbReference type="InterPro" id="IPR038475">
    <property type="entry name" value="RecG_C_sf"/>
</dbReference>
<dbReference type="InterPro" id="IPR036390">
    <property type="entry name" value="WH_DNA-bd_sf"/>
</dbReference>
<proteinExistence type="predicted"/>
<gene>
    <name evidence="2" type="ORF">VJ920_11880</name>
</gene>
<name>A0ABU6J2G7_9ACTN</name>
<dbReference type="PANTHER" id="PTHR30595">
    <property type="entry name" value="GLPR-RELATED TRANSCRIPTIONAL REPRESSOR"/>
    <property type="match status" value="1"/>
</dbReference>
<dbReference type="Gene3D" id="3.30.565.60">
    <property type="match status" value="1"/>
</dbReference>
<keyword evidence="3" id="KW-1185">Reference proteome</keyword>
<evidence type="ECO:0000313" key="2">
    <source>
        <dbReference type="EMBL" id="MEC4296002.1"/>
    </source>
</evidence>
<dbReference type="InterPro" id="IPR011991">
    <property type="entry name" value="ArsR-like_HTH"/>
</dbReference>
<dbReference type="CDD" id="cd00090">
    <property type="entry name" value="HTH_ARSR"/>
    <property type="match status" value="1"/>
</dbReference>
<dbReference type="Proteomes" id="UP001343724">
    <property type="component" value="Unassembled WGS sequence"/>
</dbReference>
<protein>
    <submittedName>
        <fullName evidence="2">RNA-binding domain-containing protein</fullName>
    </submittedName>
</protein>
<sequence length="449" mass="50606">MRCSPRERHTFETICSFANRQGGHILLGVNDDGSVEGVNEKAVVDIERNIVNVTSNPSLFNAAPGIELGHCSIQGKQVIDVWVPMGPSVYRYKGEVYDRIADVDVRLKGDDQVSALYLRKQNLYTEQRIYPYIEVGDLDLQLLDRARDMIRADRPEHPWLALSDNELLGAARLRTRDFQTGEEGFNLASVLLLGRRETILGVCPAYRTDAILKRLDTNRYDDRATVSANLIESYYQLSDFCKKWLPDAFALEGDRRVDARDIIVRELVSNTLIHREYTSPFVSQLVIDREGIRTKNASRCVFAGRISPDNLSPTPKNPIIANFFKQIGLAEELGSGTRNLFRCSRLYTGKEPVLFDGDFFEAFVPTPIVAGLPLKGREREAAKADRPTRVTEDAVRELLALKPAVTAKEVAEYLGANQRTVRRHLADLVEGGTLEMDRKGRSTAYRKRC</sequence>
<dbReference type="EMBL" id="JAYMFH010000030">
    <property type="protein sequence ID" value="MEC4296002.1"/>
    <property type="molecule type" value="Genomic_DNA"/>
</dbReference>
<dbReference type="InterPro" id="IPR007421">
    <property type="entry name" value="Schlafen_AlbA_2_dom"/>
</dbReference>
<accession>A0ABU6J2G7</accession>
<dbReference type="RefSeq" id="WP_326455248.1">
    <property type="nucleotide sequence ID" value="NZ_JAYMFH010000030.1"/>
</dbReference>
<reference evidence="2 3" key="1">
    <citation type="submission" date="2024-01" db="EMBL/GenBank/DDBJ databases">
        <title>novel species in genus Adlercreutzia.</title>
        <authorList>
            <person name="Liu X."/>
        </authorList>
    </citation>
    <scope>NUCLEOTIDE SEQUENCE [LARGE SCALE GENOMIC DNA]</scope>
    <source>
        <strain evidence="2 3">R22</strain>
    </source>
</reference>
<comment type="caution">
    <text evidence="2">The sequence shown here is derived from an EMBL/GenBank/DDBJ whole genome shotgun (WGS) entry which is preliminary data.</text>
</comment>
<dbReference type="InterPro" id="IPR038461">
    <property type="entry name" value="Schlafen_AlbA_2_dom_sf"/>
</dbReference>
<feature type="domain" description="Schlafen AlbA-2" evidence="1">
    <location>
        <begin position="10"/>
        <end position="104"/>
    </location>
</feature>
<evidence type="ECO:0000313" key="3">
    <source>
        <dbReference type="Proteomes" id="UP001343724"/>
    </source>
</evidence>
<dbReference type="Gene3D" id="1.10.10.10">
    <property type="entry name" value="Winged helix-like DNA-binding domain superfamily/Winged helix DNA-binding domain"/>
    <property type="match status" value="1"/>
</dbReference>
<evidence type="ECO:0000259" key="1">
    <source>
        <dbReference type="Pfam" id="PF04326"/>
    </source>
</evidence>
<dbReference type="InterPro" id="IPR036388">
    <property type="entry name" value="WH-like_DNA-bd_sf"/>
</dbReference>
<dbReference type="PANTHER" id="PTHR30595:SF6">
    <property type="entry name" value="SCHLAFEN ALBA-2 DOMAIN-CONTAINING PROTEIN"/>
    <property type="match status" value="1"/>
</dbReference>
<dbReference type="Gene3D" id="3.30.950.30">
    <property type="entry name" value="Schlafen, AAA domain"/>
    <property type="match status" value="1"/>
</dbReference>
<dbReference type="Pfam" id="PF04326">
    <property type="entry name" value="SLFN_AlbA_2"/>
    <property type="match status" value="1"/>
</dbReference>